<comment type="caution">
    <text evidence="2">The sequence shown here is derived from an EMBL/GenBank/DDBJ whole genome shotgun (WGS) entry which is preliminary data.</text>
</comment>
<dbReference type="PANTHER" id="PTHR11276:SF42">
    <property type="entry name" value="DNA POLYMERASE BETA"/>
    <property type="match status" value="1"/>
</dbReference>
<dbReference type="Pfam" id="PF14716">
    <property type="entry name" value="HHH_8"/>
    <property type="match status" value="1"/>
</dbReference>
<evidence type="ECO:0000313" key="2">
    <source>
        <dbReference type="EMBL" id="GAF78166.1"/>
    </source>
</evidence>
<dbReference type="AlphaFoldDB" id="X0SSP4"/>
<dbReference type="InterPro" id="IPR010996">
    <property type="entry name" value="HHH_MUS81"/>
</dbReference>
<dbReference type="Pfam" id="PF14520">
    <property type="entry name" value="HHH_5"/>
    <property type="match status" value="1"/>
</dbReference>
<evidence type="ECO:0000259" key="1">
    <source>
        <dbReference type="Pfam" id="PF14716"/>
    </source>
</evidence>
<dbReference type="InterPro" id="IPR027421">
    <property type="entry name" value="DNA_pol_lamdba_lyase_dom_sf"/>
</dbReference>
<name>X0SSP4_9ZZZZ</name>
<feature type="domain" description="Crossover junction endonuclease MUS81-like HHH" evidence="1">
    <location>
        <begin position="25"/>
        <end position="91"/>
    </location>
</feature>
<sequence>MIDLRQYYQQSTTKQKYNSVLINKFTELIKQTEQQTVGNNKNSFRLKAFRNALNSIKNFPEKIVSGQQISHLKGIGPGTIKRIDGILKSGDLEELSESKHSTVEQDPSIAVIKTLCTVTGIGPKRAQQLYDDGYLSVQNIQDDIADNCLEVT</sequence>
<dbReference type="GO" id="GO:0006284">
    <property type="term" value="P:base-excision repair"/>
    <property type="evidence" value="ECO:0007669"/>
    <property type="project" value="TreeGrafter"/>
</dbReference>
<dbReference type="GO" id="GO:0005634">
    <property type="term" value="C:nucleus"/>
    <property type="evidence" value="ECO:0007669"/>
    <property type="project" value="TreeGrafter"/>
</dbReference>
<dbReference type="GO" id="GO:0003887">
    <property type="term" value="F:DNA-directed DNA polymerase activity"/>
    <property type="evidence" value="ECO:0007669"/>
    <property type="project" value="InterPro"/>
</dbReference>
<proteinExistence type="predicted"/>
<dbReference type="InterPro" id="IPR022312">
    <property type="entry name" value="DNA_pol_X"/>
</dbReference>
<dbReference type="GO" id="GO:0006303">
    <property type="term" value="P:double-strand break repair via nonhomologous end joining"/>
    <property type="evidence" value="ECO:0007669"/>
    <property type="project" value="TreeGrafter"/>
</dbReference>
<dbReference type="Gene3D" id="1.10.150.110">
    <property type="entry name" value="DNA polymerase beta, N-terminal domain-like"/>
    <property type="match status" value="1"/>
</dbReference>
<reference evidence="2" key="1">
    <citation type="journal article" date="2014" name="Front. Microbiol.">
        <title>High frequency of phylogenetically diverse reductive dehalogenase-homologous genes in deep subseafloor sedimentary metagenomes.</title>
        <authorList>
            <person name="Kawai M."/>
            <person name="Futagami T."/>
            <person name="Toyoda A."/>
            <person name="Takaki Y."/>
            <person name="Nishi S."/>
            <person name="Hori S."/>
            <person name="Arai W."/>
            <person name="Tsubouchi T."/>
            <person name="Morono Y."/>
            <person name="Uchiyama I."/>
            <person name="Ito T."/>
            <person name="Fujiyama A."/>
            <person name="Inagaki F."/>
            <person name="Takami H."/>
        </authorList>
    </citation>
    <scope>NUCLEOTIDE SEQUENCE</scope>
    <source>
        <strain evidence="2">Expedition CK06-06</strain>
    </source>
</reference>
<organism evidence="2">
    <name type="scientific">marine sediment metagenome</name>
    <dbReference type="NCBI Taxonomy" id="412755"/>
    <lineage>
        <taxon>unclassified sequences</taxon>
        <taxon>metagenomes</taxon>
        <taxon>ecological metagenomes</taxon>
    </lineage>
</organism>
<dbReference type="SUPFAM" id="SSF47802">
    <property type="entry name" value="DNA polymerase beta, N-terminal domain-like"/>
    <property type="match status" value="1"/>
</dbReference>
<dbReference type="PANTHER" id="PTHR11276">
    <property type="entry name" value="DNA POLYMERASE TYPE-X FAMILY MEMBER"/>
    <property type="match status" value="1"/>
</dbReference>
<gene>
    <name evidence="2" type="ORF">S01H1_13722</name>
</gene>
<feature type="non-terminal residue" evidence="2">
    <location>
        <position position="152"/>
    </location>
</feature>
<dbReference type="Gene3D" id="1.10.150.20">
    <property type="entry name" value="5' to 3' exonuclease, C-terminal subdomain"/>
    <property type="match status" value="1"/>
</dbReference>
<dbReference type="SUPFAM" id="SSF81585">
    <property type="entry name" value="PsbU/PolX domain-like"/>
    <property type="match status" value="1"/>
</dbReference>
<accession>X0SSP4</accession>
<dbReference type="EMBL" id="BARS01007092">
    <property type="protein sequence ID" value="GAF78166.1"/>
    <property type="molecule type" value="Genomic_DNA"/>
</dbReference>
<protein>
    <recommendedName>
        <fullName evidence="1">Crossover junction endonuclease MUS81-like HHH domain-containing protein</fullName>
    </recommendedName>
</protein>
<dbReference type="GO" id="GO:0003677">
    <property type="term" value="F:DNA binding"/>
    <property type="evidence" value="ECO:0007669"/>
    <property type="project" value="InterPro"/>
</dbReference>